<keyword evidence="2" id="KW-1185">Reference proteome</keyword>
<dbReference type="GeneID" id="36340293"/>
<dbReference type="EMBL" id="APAU02000029">
    <property type="protein sequence ID" value="EUB60559.1"/>
    <property type="molecule type" value="Genomic_DNA"/>
</dbReference>
<dbReference type="AlphaFoldDB" id="W6V3E5"/>
<dbReference type="KEGG" id="egl:EGR_04578"/>
<sequence length="109" mass="12474">MINAKYTRKVKDKVSIKSRRSSSDASYLQGDYFFKGDCFEMEWIERSRGRNKGHLKSSLTATRLMKRLARNGTVSARCKIQFTILTGTILKKSVFTTGPIFTFNETSSF</sequence>
<proteinExistence type="predicted"/>
<comment type="caution">
    <text evidence="1">The sequence shown here is derived from an EMBL/GenBank/DDBJ whole genome shotgun (WGS) entry which is preliminary data.</text>
</comment>
<organism evidence="1 2">
    <name type="scientific">Echinococcus granulosus</name>
    <name type="common">Hydatid tapeworm</name>
    <dbReference type="NCBI Taxonomy" id="6210"/>
    <lineage>
        <taxon>Eukaryota</taxon>
        <taxon>Metazoa</taxon>
        <taxon>Spiralia</taxon>
        <taxon>Lophotrochozoa</taxon>
        <taxon>Platyhelminthes</taxon>
        <taxon>Cestoda</taxon>
        <taxon>Eucestoda</taxon>
        <taxon>Cyclophyllidea</taxon>
        <taxon>Taeniidae</taxon>
        <taxon>Echinococcus</taxon>
        <taxon>Echinococcus granulosus group</taxon>
    </lineage>
</organism>
<dbReference type="CTD" id="36340293"/>
<protein>
    <submittedName>
        <fullName evidence="1">Uncharacterized protein</fullName>
    </submittedName>
</protein>
<dbReference type="RefSeq" id="XP_024351755.1">
    <property type="nucleotide sequence ID" value="XM_024493827.1"/>
</dbReference>
<accession>W6V3E5</accession>
<name>W6V3E5_ECHGR</name>
<reference evidence="1 2" key="1">
    <citation type="journal article" date="2013" name="Nat. Genet.">
        <title>The genome of the hydatid tapeworm Echinococcus granulosus.</title>
        <authorList>
            <person name="Zheng H."/>
            <person name="Zhang W."/>
            <person name="Zhang L."/>
            <person name="Zhang Z."/>
            <person name="Li J."/>
            <person name="Lu G."/>
            <person name="Zhu Y."/>
            <person name="Wang Y."/>
            <person name="Huang Y."/>
            <person name="Liu J."/>
            <person name="Kang H."/>
            <person name="Chen J."/>
            <person name="Wang L."/>
            <person name="Chen A."/>
            <person name="Yu S."/>
            <person name="Gao Z."/>
            <person name="Jin L."/>
            <person name="Gu W."/>
            <person name="Wang Z."/>
            <person name="Zhao L."/>
            <person name="Shi B."/>
            <person name="Wen H."/>
            <person name="Lin R."/>
            <person name="Jones M.K."/>
            <person name="Brejova B."/>
            <person name="Vinar T."/>
            <person name="Zhao G."/>
            <person name="McManus D.P."/>
            <person name="Chen Z."/>
            <person name="Zhou Y."/>
            <person name="Wang S."/>
        </authorList>
    </citation>
    <scope>NUCLEOTIDE SEQUENCE [LARGE SCALE GENOMIC DNA]</scope>
</reference>
<evidence type="ECO:0000313" key="1">
    <source>
        <dbReference type="EMBL" id="EUB60559.1"/>
    </source>
</evidence>
<evidence type="ECO:0000313" key="2">
    <source>
        <dbReference type="Proteomes" id="UP000019149"/>
    </source>
</evidence>
<gene>
    <name evidence="1" type="ORF">EGR_04578</name>
</gene>
<dbReference type="Proteomes" id="UP000019149">
    <property type="component" value="Unassembled WGS sequence"/>
</dbReference>